<organism evidence="6 7">
    <name type="scientific">Cnephaeus nilssonii</name>
    <name type="common">Northern bat</name>
    <name type="synonym">Eptesicus nilssonii</name>
    <dbReference type="NCBI Taxonomy" id="3371016"/>
    <lineage>
        <taxon>Eukaryota</taxon>
        <taxon>Metazoa</taxon>
        <taxon>Chordata</taxon>
        <taxon>Craniata</taxon>
        <taxon>Vertebrata</taxon>
        <taxon>Euteleostomi</taxon>
        <taxon>Mammalia</taxon>
        <taxon>Eutheria</taxon>
        <taxon>Laurasiatheria</taxon>
        <taxon>Chiroptera</taxon>
        <taxon>Yangochiroptera</taxon>
        <taxon>Vespertilionidae</taxon>
        <taxon>Cnephaeus</taxon>
    </lineage>
</organism>
<keyword evidence="2 3" id="KW-0342">GTP-binding</keyword>
<dbReference type="InterPro" id="IPR005225">
    <property type="entry name" value="Small_GTP-bd"/>
</dbReference>
<evidence type="ECO:0000313" key="7">
    <source>
        <dbReference type="Proteomes" id="UP001177744"/>
    </source>
</evidence>
<evidence type="ECO:0000313" key="6">
    <source>
        <dbReference type="EMBL" id="KAK1346664.1"/>
    </source>
</evidence>
<dbReference type="GO" id="GO:0060170">
    <property type="term" value="C:ciliary membrane"/>
    <property type="evidence" value="ECO:0007669"/>
    <property type="project" value="TreeGrafter"/>
</dbReference>
<evidence type="ECO:0000256" key="4">
    <source>
        <dbReference type="PIRSR" id="PIRSR606689-2"/>
    </source>
</evidence>
<feature type="region of interest" description="Disordered" evidence="5">
    <location>
        <begin position="319"/>
        <end position="353"/>
    </location>
</feature>
<dbReference type="InterPro" id="IPR051995">
    <property type="entry name" value="Ciliary_GTPase"/>
</dbReference>
<protein>
    <recommendedName>
        <fullName evidence="8">ADP-ribosylation factor-like protein 13A</fullName>
    </recommendedName>
</protein>
<dbReference type="InterPro" id="IPR027417">
    <property type="entry name" value="P-loop_NTPase"/>
</dbReference>
<evidence type="ECO:0000256" key="2">
    <source>
        <dbReference type="ARBA" id="ARBA00023134"/>
    </source>
</evidence>
<dbReference type="Pfam" id="PF00025">
    <property type="entry name" value="Arf"/>
    <property type="match status" value="1"/>
</dbReference>
<dbReference type="AlphaFoldDB" id="A0AA40LWZ1"/>
<keyword evidence="4" id="KW-0479">Metal-binding</keyword>
<dbReference type="GO" id="GO:0003924">
    <property type="term" value="F:GTPase activity"/>
    <property type="evidence" value="ECO:0007669"/>
    <property type="project" value="InterPro"/>
</dbReference>
<keyword evidence="7" id="KW-1185">Reference proteome</keyword>
<proteinExistence type="predicted"/>
<feature type="binding site" evidence="3">
    <location>
        <begin position="144"/>
        <end position="147"/>
    </location>
    <ligand>
        <name>GTP</name>
        <dbReference type="ChEBI" id="CHEBI:37565"/>
    </ligand>
</feature>
<keyword evidence="1 3" id="KW-0547">Nucleotide-binding</keyword>
<evidence type="ECO:0000256" key="5">
    <source>
        <dbReference type="SAM" id="MobiDB-lite"/>
    </source>
</evidence>
<dbReference type="SMART" id="SM00178">
    <property type="entry name" value="SAR"/>
    <property type="match status" value="1"/>
</dbReference>
<dbReference type="Proteomes" id="UP001177744">
    <property type="component" value="Unassembled WGS sequence"/>
</dbReference>
<feature type="compositionally biased region" description="Acidic residues" evidence="5">
    <location>
        <begin position="324"/>
        <end position="346"/>
    </location>
</feature>
<dbReference type="SMART" id="SM00177">
    <property type="entry name" value="ARF"/>
    <property type="match status" value="1"/>
</dbReference>
<sequence>MFKLVTSCWPQLNTDGTRRNVTIIIIGLENAGKTVFVEAFRRHKDLGALDTGIVLPSKIDSCMKSPMKSKLTTVLLDEYEVSIYDLNGDMKGREIWPNYYAQAHGLVFVLDSSDLGRMQEVKTTLSHLLSDARVAGKPILLLANKQDKKNALLPCDIIKYLFLERIMNDNKFMCRLEPCSAIQNLQSSNHQPLLEGLRWLLTAIQNKQEELCAHQQSLTSSTPTSKDTTGSEDECASVSFPANIEMTEEKEEPLGKNSVETRPLKPILQKEGLRLRPKKNVSVTFALDEPMEEDERSEVNGAQNTTELHYKYKADVQFPATYTNDDDEYDDYDDDDDDDDDDDLFEEPSPKKKMPTWYVEEMMLEDAFEDIFETCG</sequence>
<evidence type="ECO:0000256" key="1">
    <source>
        <dbReference type="ARBA" id="ARBA00022741"/>
    </source>
</evidence>
<dbReference type="EMBL" id="JAULJE010000001">
    <property type="protein sequence ID" value="KAK1346664.1"/>
    <property type="molecule type" value="Genomic_DNA"/>
</dbReference>
<dbReference type="PANTHER" id="PTHR46090">
    <property type="entry name" value="ADP-RIBOSYLATION FACTOR-LIKE PROTEIN 13B"/>
    <property type="match status" value="1"/>
</dbReference>
<feature type="compositionally biased region" description="Polar residues" evidence="5">
    <location>
        <begin position="214"/>
        <end position="228"/>
    </location>
</feature>
<evidence type="ECO:0008006" key="8">
    <source>
        <dbReference type="Google" id="ProtNLM"/>
    </source>
</evidence>
<feature type="binding site" evidence="3">
    <location>
        <position position="88"/>
    </location>
    <ligand>
        <name>GTP</name>
        <dbReference type="ChEBI" id="CHEBI:37565"/>
    </ligand>
</feature>
<reference evidence="6" key="1">
    <citation type="submission" date="2023-06" db="EMBL/GenBank/DDBJ databases">
        <title>Reference genome for the Northern bat (Eptesicus nilssonii), a most northern bat species.</title>
        <authorList>
            <person name="Laine V.N."/>
            <person name="Pulliainen A.T."/>
            <person name="Lilley T.M."/>
        </authorList>
    </citation>
    <scope>NUCLEOTIDE SEQUENCE</scope>
    <source>
        <strain evidence="6">BLF_Eptnil</strain>
        <tissue evidence="6">Kidney</tissue>
    </source>
</reference>
<feature type="binding site" evidence="4">
    <location>
        <position position="34"/>
    </location>
    <ligand>
        <name>Mg(2+)</name>
        <dbReference type="ChEBI" id="CHEBI:18420"/>
    </ligand>
</feature>
<dbReference type="GO" id="GO:0046872">
    <property type="term" value="F:metal ion binding"/>
    <property type="evidence" value="ECO:0007669"/>
    <property type="project" value="UniProtKB-KW"/>
</dbReference>
<dbReference type="GO" id="GO:0005525">
    <property type="term" value="F:GTP binding"/>
    <property type="evidence" value="ECO:0007669"/>
    <property type="project" value="UniProtKB-KW"/>
</dbReference>
<name>A0AA40LWZ1_CNENI</name>
<keyword evidence="4" id="KW-0460">Magnesium</keyword>
<dbReference type="GO" id="GO:0097730">
    <property type="term" value="C:non-motile cilium"/>
    <property type="evidence" value="ECO:0007669"/>
    <property type="project" value="TreeGrafter"/>
</dbReference>
<dbReference type="GO" id="GO:0097500">
    <property type="term" value="P:receptor localization to non-motile cilium"/>
    <property type="evidence" value="ECO:0007669"/>
    <property type="project" value="TreeGrafter"/>
</dbReference>
<dbReference type="PANTHER" id="PTHR46090:SF1">
    <property type="entry name" value="ADP-RIBOSYLATION FACTOR-LIKE PROTEIN 13A"/>
    <property type="match status" value="1"/>
</dbReference>
<comment type="caution">
    <text evidence="6">The sequence shown here is derived from an EMBL/GenBank/DDBJ whole genome shotgun (WGS) entry which is preliminary data.</text>
</comment>
<dbReference type="NCBIfam" id="TIGR00231">
    <property type="entry name" value="small_GTP"/>
    <property type="match status" value="1"/>
</dbReference>
<feature type="region of interest" description="Disordered" evidence="5">
    <location>
        <begin position="214"/>
        <end position="236"/>
    </location>
</feature>
<dbReference type="FunFam" id="3.40.50.300:FF:000415">
    <property type="entry name" value="ADP-ribosylation factor-like GTPase 13B"/>
    <property type="match status" value="1"/>
</dbReference>
<evidence type="ECO:0000256" key="3">
    <source>
        <dbReference type="PIRSR" id="PIRSR606689-1"/>
    </source>
</evidence>
<feature type="binding site" evidence="3">
    <location>
        <begin position="27"/>
        <end position="34"/>
    </location>
    <ligand>
        <name>GTP</name>
        <dbReference type="ChEBI" id="CHEBI:37565"/>
    </ligand>
</feature>
<dbReference type="InterPro" id="IPR006689">
    <property type="entry name" value="Small_GTPase_ARF/SAR"/>
</dbReference>
<accession>A0AA40LWZ1</accession>
<dbReference type="SUPFAM" id="SSF52540">
    <property type="entry name" value="P-loop containing nucleoside triphosphate hydrolases"/>
    <property type="match status" value="1"/>
</dbReference>
<gene>
    <name evidence="6" type="ORF">QTO34_000524</name>
</gene>
<dbReference type="Gene3D" id="3.40.50.300">
    <property type="entry name" value="P-loop containing nucleotide triphosphate hydrolases"/>
    <property type="match status" value="1"/>
</dbReference>
<dbReference type="GO" id="GO:1905515">
    <property type="term" value="P:non-motile cilium assembly"/>
    <property type="evidence" value="ECO:0007669"/>
    <property type="project" value="TreeGrafter"/>
</dbReference>
<dbReference type="GO" id="GO:0031514">
    <property type="term" value="C:motile cilium"/>
    <property type="evidence" value="ECO:0007669"/>
    <property type="project" value="TreeGrafter"/>
</dbReference>
<dbReference type="PROSITE" id="PS51417">
    <property type="entry name" value="ARF"/>
    <property type="match status" value="1"/>
</dbReference>